<proteinExistence type="predicted"/>
<evidence type="ECO:0000256" key="1">
    <source>
        <dbReference type="SAM" id="MobiDB-lite"/>
    </source>
</evidence>
<evidence type="ECO:0000313" key="4">
    <source>
        <dbReference type="RefSeq" id="XP_031552183.1"/>
    </source>
</evidence>
<keyword evidence="3" id="KW-1185">Reference proteome</keyword>
<feature type="unsure residue" description="E or Q" evidence="4">
    <location>
        <position position="576"/>
    </location>
</feature>
<feature type="domain" description="Tetrapyrrole methylase" evidence="2">
    <location>
        <begin position="47"/>
        <end position="190"/>
    </location>
</feature>
<dbReference type="AlphaFoldDB" id="A0A6P8HAL9"/>
<organism evidence="3 4">
    <name type="scientific">Actinia tenebrosa</name>
    <name type="common">Australian red waratah sea anemone</name>
    <dbReference type="NCBI Taxonomy" id="6105"/>
    <lineage>
        <taxon>Eukaryota</taxon>
        <taxon>Metazoa</taxon>
        <taxon>Cnidaria</taxon>
        <taxon>Anthozoa</taxon>
        <taxon>Hexacorallia</taxon>
        <taxon>Actiniaria</taxon>
        <taxon>Actiniidae</taxon>
        <taxon>Actinia</taxon>
    </lineage>
</organism>
<dbReference type="OrthoDB" id="4623364at2759"/>
<evidence type="ECO:0000313" key="3">
    <source>
        <dbReference type="Proteomes" id="UP000515163"/>
    </source>
</evidence>
<gene>
    <name evidence="4" type="primary">LOC116289411</name>
</gene>
<dbReference type="CDD" id="cd19916">
    <property type="entry name" value="OphMA_like"/>
    <property type="match status" value="1"/>
</dbReference>
<dbReference type="InterPro" id="IPR014777">
    <property type="entry name" value="4pyrrole_Mease_sub1"/>
</dbReference>
<dbReference type="Gene3D" id="3.40.1010.10">
    <property type="entry name" value="Cobalt-precorrin-4 Transmethylase, Domain 1"/>
    <property type="match status" value="1"/>
</dbReference>
<reference evidence="4" key="1">
    <citation type="submission" date="2025-08" db="UniProtKB">
        <authorList>
            <consortium name="RefSeq"/>
        </authorList>
    </citation>
    <scope>IDENTIFICATION</scope>
    <source>
        <tissue evidence="4">Tentacle</tissue>
    </source>
</reference>
<dbReference type="RefSeq" id="XP_031552183.1">
    <property type="nucleotide sequence ID" value="XM_031696323.1"/>
</dbReference>
<dbReference type="SUPFAM" id="SSF53790">
    <property type="entry name" value="Tetrapyrrole methylase"/>
    <property type="match status" value="1"/>
</dbReference>
<sequence>MNTTPAQRCNADLFLSSVKSTMEEKWQQIANDITSGETTSISDKGSLVVVGSGIMCVSQFTIQALCHIKDADKVFYLVSDPVTEVYIQELKPEAIDLFVLYGEDKDRHETYAQITEVLLHYTRRGNKVVAVFYGHPGYLVNPARQAIRIAQSEGLSATELPGISSLDIMISELGFEPGIPGLQVFEATDLLMYSRKLLTDCHVVINQVGCVGDVTFHFGGFPNPHFPVLIKYLIGFYGNDHVVYHYIGSQFPVCKSLVQTFKLADLLMPDNAANIQSMSTMYLPPSCEGVLNLEMAKNIGMVTATKAKFPSTESTEDIKEQGAVKTNYPFKDIQAEEPNSRLKGFSAWSIPQNYKPARNSPLTKYLIDVSQSPEKVREFRKGKGYPSLPEYQAKALRTRDSDWIRFSLENDQSFAETVIMKTALKKISGTSEVRNKDDGLRTTIPTTEATRSPDSEIVGSDRALVESNGQQQVDGAPITAKPTISVPRKANAVIAESDRVSMDSNGIHQVDGTTSAPRKANAVIAGSDRALLDSDGMHQVDGSPITAKPTISAPRKANAVIAGSDRVSMDSDGIHEVDGIIRAPRKAFTEFDDIS</sequence>
<dbReference type="GO" id="GO:0008168">
    <property type="term" value="F:methyltransferase activity"/>
    <property type="evidence" value="ECO:0007669"/>
    <property type="project" value="InterPro"/>
</dbReference>
<evidence type="ECO:0000259" key="2">
    <source>
        <dbReference type="Pfam" id="PF00590"/>
    </source>
</evidence>
<dbReference type="Proteomes" id="UP000515163">
    <property type="component" value="Unplaced"/>
</dbReference>
<accession>A0A6P8HAL9</accession>
<dbReference type="InterPro" id="IPR000878">
    <property type="entry name" value="4pyrrol_Mease"/>
</dbReference>
<dbReference type="KEGG" id="aten:116289411"/>
<protein>
    <submittedName>
        <fullName evidence="4">Uncharacterized protein LOC116289411 isoform X1</fullName>
    </submittedName>
</protein>
<dbReference type="InterPro" id="IPR035996">
    <property type="entry name" value="4pyrrol_Methylase_sf"/>
</dbReference>
<feature type="compositionally biased region" description="Polar residues" evidence="1">
    <location>
        <begin position="443"/>
        <end position="452"/>
    </location>
</feature>
<name>A0A6P8HAL9_ACTTE</name>
<feature type="region of interest" description="Disordered" evidence="1">
    <location>
        <begin position="434"/>
        <end position="456"/>
    </location>
</feature>
<dbReference type="Pfam" id="PF00590">
    <property type="entry name" value="TP_methylase"/>
    <property type="match status" value="1"/>
</dbReference>